<evidence type="ECO:0000256" key="6">
    <source>
        <dbReference type="ARBA" id="ARBA00034754"/>
    </source>
</evidence>
<reference evidence="9 10" key="1">
    <citation type="journal article" date="2015" name="Nature">
        <title>rRNA introns, odd ribosomes, and small enigmatic genomes across a large radiation of phyla.</title>
        <authorList>
            <person name="Brown C.T."/>
            <person name="Hug L.A."/>
            <person name="Thomas B.C."/>
            <person name="Sharon I."/>
            <person name="Castelle C.J."/>
            <person name="Singh A."/>
            <person name="Wilkins M.J."/>
            <person name="Williams K.H."/>
            <person name="Banfield J.F."/>
        </authorList>
    </citation>
    <scope>NUCLEOTIDE SEQUENCE [LARGE SCALE GENOMIC DNA]</scope>
</reference>
<keyword evidence="3" id="KW-0548">Nucleotidyltransferase</keyword>
<dbReference type="GO" id="GO:0003677">
    <property type="term" value="F:DNA binding"/>
    <property type="evidence" value="ECO:0007669"/>
    <property type="project" value="InterPro"/>
</dbReference>
<organism evidence="9 10">
    <name type="scientific">candidate division WWE3 bacterium GW2011_GWC2_44_9</name>
    <dbReference type="NCBI Taxonomy" id="1619125"/>
    <lineage>
        <taxon>Bacteria</taxon>
        <taxon>Katanobacteria</taxon>
    </lineage>
</organism>
<dbReference type="Gene3D" id="1.20.272.10">
    <property type="match status" value="1"/>
</dbReference>
<protein>
    <recommendedName>
        <fullName evidence="1">DNA-directed DNA polymerase</fullName>
        <ecNumber evidence="1">2.7.7.7</ecNumber>
    </recommendedName>
</protein>
<dbReference type="AlphaFoldDB" id="A0A0G1KNA9"/>
<dbReference type="InterPro" id="IPR008921">
    <property type="entry name" value="DNA_pol3_clamp-load_cplx_C"/>
</dbReference>
<dbReference type="Proteomes" id="UP000034504">
    <property type="component" value="Unassembled WGS sequence"/>
</dbReference>
<evidence type="ECO:0000313" key="10">
    <source>
        <dbReference type="Proteomes" id="UP000034504"/>
    </source>
</evidence>
<comment type="catalytic activity">
    <reaction evidence="7">
        <text>DNA(n) + a 2'-deoxyribonucleoside 5'-triphosphate = DNA(n+1) + diphosphate</text>
        <dbReference type="Rhea" id="RHEA:22508"/>
        <dbReference type="Rhea" id="RHEA-COMP:17339"/>
        <dbReference type="Rhea" id="RHEA-COMP:17340"/>
        <dbReference type="ChEBI" id="CHEBI:33019"/>
        <dbReference type="ChEBI" id="CHEBI:61560"/>
        <dbReference type="ChEBI" id="CHEBI:173112"/>
        <dbReference type="EC" id="2.7.7.7"/>
    </reaction>
</comment>
<evidence type="ECO:0000259" key="8">
    <source>
        <dbReference type="Pfam" id="PF21694"/>
    </source>
</evidence>
<evidence type="ECO:0000256" key="3">
    <source>
        <dbReference type="ARBA" id="ARBA00022695"/>
    </source>
</evidence>
<keyword evidence="5" id="KW-0239">DNA-directed DNA polymerase</keyword>
<evidence type="ECO:0000256" key="5">
    <source>
        <dbReference type="ARBA" id="ARBA00022932"/>
    </source>
</evidence>
<evidence type="ECO:0000256" key="7">
    <source>
        <dbReference type="ARBA" id="ARBA00049244"/>
    </source>
</evidence>
<sequence>MLTLTYGTNQIAIRNLILGVALQHKTAAIKDYNVDSDPLSTIETTLQTGIFGEKTLNVLNVSKITKPQTEKLFDLLKKYTQAIIVLVSTKDLEETSPLVKIVRAFKGKVVPATLARPNQVFKYLDDVYCKREKECYQSLQKLLTVDNDPVYILFMLQYQLRNVALAKFGLQSKLSPFQVAQAKKQAQNFTEHEITHLYGVLFDLDVKLKTGTIAPDSVPVLATSKILSM</sequence>
<keyword evidence="4" id="KW-0235">DNA replication</keyword>
<dbReference type="GO" id="GO:0003887">
    <property type="term" value="F:DNA-directed DNA polymerase activity"/>
    <property type="evidence" value="ECO:0007669"/>
    <property type="project" value="UniProtKB-KW"/>
</dbReference>
<evidence type="ECO:0000256" key="4">
    <source>
        <dbReference type="ARBA" id="ARBA00022705"/>
    </source>
</evidence>
<dbReference type="GO" id="GO:0009360">
    <property type="term" value="C:DNA polymerase III complex"/>
    <property type="evidence" value="ECO:0007669"/>
    <property type="project" value="TreeGrafter"/>
</dbReference>
<dbReference type="InterPro" id="IPR048466">
    <property type="entry name" value="DNA_pol3_delta-like_C"/>
</dbReference>
<gene>
    <name evidence="9" type="ORF">UW82_C0002G0006</name>
</gene>
<dbReference type="SUPFAM" id="SSF48019">
    <property type="entry name" value="post-AAA+ oligomerization domain-like"/>
    <property type="match status" value="1"/>
</dbReference>
<evidence type="ECO:0000256" key="1">
    <source>
        <dbReference type="ARBA" id="ARBA00012417"/>
    </source>
</evidence>
<dbReference type="PANTHER" id="PTHR34388:SF1">
    <property type="entry name" value="DNA POLYMERASE III SUBUNIT DELTA"/>
    <property type="match status" value="1"/>
</dbReference>
<evidence type="ECO:0000256" key="2">
    <source>
        <dbReference type="ARBA" id="ARBA00022679"/>
    </source>
</evidence>
<keyword evidence="2" id="KW-0808">Transferase</keyword>
<dbReference type="EMBL" id="LCJU01000002">
    <property type="protein sequence ID" value="KKT85136.1"/>
    <property type="molecule type" value="Genomic_DNA"/>
</dbReference>
<comment type="caution">
    <text evidence="9">The sequence shown here is derived from an EMBL/GenBank/DDBJ whole genome shotgun (WGS) entry which is preliminary data.</text>
</comment>
<evidence type="ECO:0000313" key="9">
    <source>
        <dbReference type="EMBL" id="KKT85136.1"/>
    </source>
</evidence>
<dbReference type="Pfam" id="PF21694">
    <property type="entry name" value="DNA_pol3_delta_C"/>
    <property type="match status" value="1"/>
</dbReference>
<dbReference type="GO" id="GO:0006261">
    <property type="term" value="P:DNA-templated DNA replication"/>
    <property type="evidence" value="ECO:0007669"/>
    <property type="project" value="TreeGrafter"/>
</dbReference>
<feature type="domain" description="DNA polymerase III delta subunit-like C-terminal" evidence="8">
    <location>
        <begin position="118"/>
        <end position="215"/>
    </location>
</feature>
<dbReference type="PANTHER" id="PTHR34388">
    <property type="entry name" value="DNA POLYMERASE III SUBUNIT DELTA"/>
    <property type="match status" value="1"/>
</dbReference>
<accession>A0A0G1KNA9</accession>
<dbReference type="EC" id="2.7.7.7" evidence="1"/>
<comment type="similarity">
    <text evidence="6">Belongs to the DNA polymerase HolA subunit family.</text>
</comment>
<proteinExistence type="inferred from homology"/>
<name>A0A0G1KNA9_UNCKA</name>
<dbReference type="InterPro" id="IPR005790">
    <property type="entry name" value="DNA_polIII_delta"/>
</dbReference>